<feature type="compositionally biased region" description="Polar residues" evidence="1">
    <location>
        <begin position="123"/>
        <end position="133"/>
    </location>
</feature>
<gene>
    <name evidence="2" type="ORF">BDV23DRAFT_110631</name>
</gene>
<feature type="compositionally biased region" description="Basic and acidic residues" evidence="1">
    <location>
        <begin position="153"/>
        <end position="164"/>
    </location>
</feature>
<proteinExistence type="predicted"/>
<name>A0A5N7C387_PETAA</name>
<feature type="region of interest" description="Disordered" evidence="1">
    <location>
        <begin position="153"/>
        <end position="172"/>
    </location>
</feature>
<dbReference type="Proteomes" id="UP000326877">
    <property type="component" value="Unassembled WGS sequence"/>
</dbReference>
<dbReference type="OrthoDB" id="4221933at2759"/>
<accession>A0A5N7C387</accession>
<feature type="region of interest" description="Disordered" evidence="1">
    <location>
        <begin position="111"/>
        <end position="133"/>
    </location>
</feature>
<sequence>MNTWQRNVRMIHQITEVLDLDAAKTDPVADFIALIEAMREGLIHVDDDFQIPDSQINVLFLNKLKSRPEWNDWATNMLRNTRLDTQNPADRITFQELAELAIGYEKAMRRKNKGSQHIRSKSTPHASFDVPSNSRKFTQEDINAFVVQQMSRDGKTALHSENARQHSKKPSQEEINQYVIEQMHQEQERKTRLRSHSHPVPRVQTTHARSTAARCTFCGDSSHQYGNCWRRFRVAVEVPHGNFLPKRVEFRTEIPGQPPMYRSGFRLF</sequence>
<evidence type="ECO:0000256" key="1">
    <source>
        <dbReference type="SAM" id="MobiDB-lite"/>
    </source>
</evidence>
<dbReference type="AlphaFoldDB" id="A0A5N7C387"/>
<protein>
    <submittedName>
        <fullName evidence="2">Uncharacterized protein</fullName>
    </submittedName>
</protein>
<feature type="compositionally biased region" description="Basic residues" evidence="1">
    <location>
        <begin position="111"/>
        <end position="122"/>
    </location>
</feature>
<evidence type="ECO:0000313" key="2">
    <source>
        <dbReference type="EMBL" id="KAE8388522.1"/>
    </source>
</evidence>
<dbReference type="EMBL" id="ML735277">
    <property type="protein sequence ID" value="KAE8388522.1"/>
    <property type="molecule type" value="Genomic_DNA"/>
</dbReference>
<reference evidence="2" key="1">
    <citation type="submission" date="2019-04" db="EMBL/GenBank/DDBJ databases">
        <title>Friends and foes A comparative genomics studyof 23 Aspergillus species from section Flavi.</title>
        <authorList>
            <consortium name="DOE Joint Genome Institute"/>
            <person name="Kjaerbolling I."/>
            <person name="Vesth T."/>
            <person name="Frisvad J.C."/>
            <person name="Nybo J.L."/>
            <person name="Theobald S."/>
            <person name="Kildgaard S."/>
            <person name="Isbrandt T."/>
            <person name="Kuo A."/>
            <person name="Sato A."/>
            <person name="Lyhne E.K."/>
            <person name="Kogle M.E."/>
            <person name="Wiebenga A."/>
            <person name="Kun R.S."/>
            <person name="Lubbers R.J."/>
            <person name="Makela M.R."/>
            <person name="Barry K."/>
            <person name="Chovatia M."/>
            <person name="Clum A."/>
            <person name="Daum C."/>
            <person name="Haridas S."/>
            <person name="He G."/>
            <person name="LaButti K."/>
            <person name="Lipzen A."/>
            <person name="Mondo S."/>
            <person name="Riley R."/>
            <person name="Salamov A."/>
            <person name="Simmons B.A."/>
            <person name="Magnuson J.K."/>
            <person name="Henrissat B."/>
            <person name="Mortensen U.H."/>
            <person name="Larsen T.O."/>
            <person name="Devries R.P."/>
            <person name="Grigoriev I.V."/>
            <person name="Machida M."/>
            <person name="Baker S.E."/>
            <person name="Andersen M.R."/>
        </authorList>
    </citation>
    <scope>NUCLEOTIDE SEQUENCE [LARGE SCALE GENOMIC DNA]</scope>
    <source>
        <strain evidence="2">IBT 14317</strain>
    </source>
</reference>
<organism evidence="2">
    <name type="scientific">Petromyces alliaceus</name>
    <name type="common">Aspergillus alliaceus</name>
    <dbReference type="NCBI Taxonomy" id="209559"/>
    <lineage>
        <taxon>Eukaryota</taxon>
        <taxon>Fungi</taxon>
        <taxon>Dikarya</taxon>
        <taxon>Ascomycota</taxon>
        <taxon>Pezizomycotina</taxon>
        <taxon>Eurotiomycetes</taxon>
        <taxon>Eurotiomycetidae</taxon>
        <taxon>Eurotiales</taxon>
        <taxon>Aspergillaceae</taxon>
        <taxon>Aspergillus</taxon>
        <taxon>Aspergillus subgen. Circumdati</taxon>
    </lineage>
</organism>